<gene>
    <name evidence="1" type="ORF">A2415_02660</name>
</gene>
<protein>
    <submittedName>
        <fullName evidence="1">Uncharacterized protein</fullName>
    </submittedName>
</protein>
<reference evidence="1 2" key="1">
    <citation type="journal article" date="2016" name="Nat. Commun.">
        <title>Thousands of microbial genomes shed light on interconnected biogeochemical processes in an aquifer system.</title>
        <authorList>
            <person name="Anantharaman K."/>
            <person name="Brown C.T."/>
            <person name="Hug L.A."/>
            <person name="Sharon I."/>
            <person name="Castelle C.J."/>
            <person name="Probst A.J."/>
            <person name="Thomas B.C."/>
            <person name="Singh A."/>
            <person name="Wilkins M.J."/>
            <person name="Karaoz U."/>
            <person name="Brodie E.L."/>
            <person name="Williams K.H."/>
            <person name="Hubbard S.S."/>
            <person name="Banfield J.F."/>
        </authorList>
    </citation>
    <scope>NUCLEOTIDE SEQUENCE [LARGE SCALE GENOMIC DNA]</scope>
</reference>
<comment type="caution">
    <text evidence="1">The sequence shown here is derived from an EMBL/GenBank/DDBJ whole genome shotgun (WGS) entry which is preliminary data.</text>
</comment>
<name>A0A1F4WHD0_UNCKA</name>
<dbReference type="EMBL" id="MEWA01000031">
    <property type="protein sequence ID" value="OGC68822.1"/>
    <property type="molecule type" value="Genomic_DNA"/>
</dbReference>
<evidence type="ECO:0000313" key="2">
    <source>
        <dbReference type="Proteomes" id="UP000179113"/>
    </source>
</evidence>
<evidence type="ECO:0000313" key="1">
    <source>
        <dbReference type="EMBL" id="OGC68822.1"/>
    </source>
</evidence>
<dbReference type="AlphaFoldDB" id="A0A1F4WHD0"/>
<accession>A0A1F4WHD0</accession>
<dbReference type="Proteomes" id="UP000179113">
    <property type="component" value="Unassembled WGS sequence"/>
</dbReference>
<proteinExistence type="predicted"/>
<sequence length="73" mass="8279">MVVIANVTIDKWDIELKESEGDLNFDVLTSSSHPILLTLGVTFLREERPDISLMQTFHWQLSSAQFAILAMSK</sequence>
<organism evidence="1 2">
    <name type="scientific">candidate division WWE3 bacterium RIFOXYC1_FULL_39_7</name>
    <dbReference type="NCBI Taxonomy" id="1802643"/>
    <lineage>
        <taxon>Bacteria</taxon>
        <taxon>Katanobacteria</taxon>
    </lineage>
</organism>